<dbReference type="InterPro" id="IPR024344">
    <property type="entry name" value="MDMPI_metal-binding"/>
</dbReference>
<organism evidence="3 4">
    <name type="scientific">Sinosporangium album</name>
    <dbReference type="NCBI Taxonomy" id="504805"/>
    <lineage>
        <taxon>Bacteria</taxon>
        <taxon>Bacillati</taxon>
        <taxon>Actinomycetota</taxon>
        <taxon>Actinomycetes</taxon>
        <taxon>Streptosporangiales</taxon>
        <taxon>Streptosporangiaceae</taxon>
        <taxon>Sinosporangium</taxon>
    </lineage>
</organism>
<proteinExistence type="predicted"/>
<dbReference type="Pfam" id="PF11716">
    <property type="entry name" value="MDMPI_N"/>
    <property type="match status" value="1"/>
</dbReference>
<name>A0A1G8H297_9ACTN</name>
<dbReference type="InterPro" id="IPR010872">
    <property type="entry name" value="MDMPI_C-term_domain"/>
</dbReference>
<evidence type="ECO:0000259" key="2">
    <source>
        <dbReference type="Pfam" id="PF11716"/>
    </source>
</evidence>
<feature type="domain" description="MDMPI C-terminal" evidence="1">
    <location>
        <begin position="180"/>
        <end position="285"/>
    </location>
</feature>
<dbReference type="Proteomes" id="UP000198923">
    <property type="component" value="Unassembled WGS sequence"/>
</dbReference>
<accession>A0A1G8H297</accession>
<dbReference type="RefSeq" id="WP_176955645.1">
    <property type="nucleotide sequence ID" value="NZ_FNCN01000030.1"/>
</dbReference>
<dbReference type="InterPro" id="IPR017517">
    <property type="entry name" value="Maleyloyr_isom"/>
</dbReference>
<sequence>MALLGHERYCDELVAQAGMLAGLLSGADLAVPVPTCPDWRLGDLVGHVGGNLRVIEAAVRTGQPVDDVSAPTGEAADVTGGTDRFTGEAGGFTAGGAISGAPGATGEAVTRSAHEAAAWLAESAAQCASVLRATGPDEQAYVWGFTARTDYLARRATHDLVVHRADTAITVGADFSVAPEVAVDAIDELLEMLGDPGVIGANPRMAELRGGPDSSIHLHGTDDSPDLFPEWLIELYSKGFSWRRSHTTASVTLRGPLSYLLLVCYRRMPPTDSRVEVLGDSALLDFWLDRASLT</sequence>
<dbReference type="NCBIfam" id="TIGR03083">
    <property type="entry name" value="maleylpyruvate isomerase family mycothiol-dependent enzyme"/>
    <property type="match status" value="1"/>
</dbReference>
<evidence type="ECO:0000259" key="1">
    <source>
        <dbReference type="Pfam" id="PF07398"/>
    </source>
</evidence>
<evidence type="ECO:0000313" key="3">
    <source>
        <dbReference type="EMBL" id="SDI00768.1"/>
    </source>
</evidence>
<dbReference type="GO" id="GO:0046872">
    <property type="term" value="F:metal ion binding"/>
    <property type="evidence" value="ECO:0007669"/>
    <property type="project" value="InterPro"/>
</dbReference>
<evidence type="ECO:0000313" key="4">
    <source>
        <dbReference type="Proteomes" id="UP000198923"/>
    </source>
</evidence>
<dbReference type="STRING" id="504805.SAMN05421505_13031"/>
<dbReference type="SUPFAM" id="SSF109854">
    <property type="entry name" value="DinB/YfiT-like putative metalloenzymes"/>
    <property type="match status" value="1"/>
</dbReference>
<keyword evidence="4" id="KW-1185">Reference proteome</keyword>
<reference evidence="3 4" key="1">
    <citation type="submission" date="2016-10" db="EMBL/GenBank/DDBJ databases">
        <authorList>
            <person name="de Groot N.N."/>
        </authorList>
    </citation>
    <scope>NUCLEOTIDE SEQUENCE [LARGE SCALE GENOMIC DNA]</scope>
    <source>
        <strain evidence="3 4">CPCC 201354</strain>
    </source>
</reference>
<protein>
    <submittedName>
        <fullName evidence="3">TIGR03083 family protein</fullName>
    </submittedName>
</protein>
<dbReference type="Gene3D" id="1.20.120.450">
    <property type="entry name" value="dinb family like domain"/>
    <property type="match status" value="1"/>
</dbReference>
<dbReference type="PANTHER" id="PTHR40758:SF1">
    <property type="entry name" value="CONSERVED PROTEIN"/>
    <property type="match status" value="1"/>
</dbReference>
<dbReference type="InterPro" id="IPR034660">
    <property type="entry name" value="DinB/YfiT-like"/>
</dbReference>
<dbReference type="GO" id="GO:0005886">
    <property type="term" value="C:plasma membrane"/>
    <property type="evidence" value="ECO:0007669"/>
    <property type="project" value="TreeGrafter"/>
</dbReference>
<dbReference type="PANTHER" id="PTHR40758">
    <property type="entry name" value="CONSERVED PROTEIN"/>
    <property type="match status" value="1"/>
</dbReference>
<dbReference type="Pfam" id="PF07398">
    <property type="entry name" value="MDMPI_C"/>
    <property type="match status" value="1"/>
</dbReference>
<gene>
    <name evidence="3" type="ORF">SAMN05421505_13031</name>
</gene>
<feature type="domain" description="Mycothiol-dependent maleylpyruvate isomerase metal-binding" evidence="2">
    <location>
        <begin position="14"/>
        <end position="166"/>
    </location>
</feature>
<dbReference type="AlphaFoldDB" id="A0A1G8H297"/>
<dbReference type="EMBL" id="FNCN01000030">
    <property type="protein sequence ID" value="SDI00768.1"/>
    <property type="molecule type" value="Genomic_DNA"/>
</dbReference>